<protein>
    <submittedName>
        <fullName evidence="2">Uncharacterized protein</fullName>
    </submittedName>
</protein>
<evidence type="ECO:0000256" key="1">
    <source>
        <dbReference type="SAM" id="Phobius"/>
    </source>
</evidence>
<dbReference type="Proteomes" id="UP000317650">
    <property type="component" value="Chromosome 8"/>
</dbReference>
<gene>
    <name evidence="2" type="ORF">C4D60_Mb08t04100</name>
</gene>
<sequence>MPHAHFILRFHRSGFILASSPSSVVASYKSSFYRSELQVLPPSWQIANHSHVMTSFKSSFYNGGFWIFLLLVSLGNYPEGTLVLIVGGGRSTSSL</sequence>
<evidence type="ECO:0000313" key="3">
    <source>
        <dbReference type="Proteomes" id="UP000317650"/>
    </source>
</evidence>
<dbReference type="AlphaFoldDB" id="A0A4S8K1A3"/>
<comment type="caution">
    <text evidence="2">The sequence shown here is derived from an EMBL/GenBank/DDBJ whole genome shotgun (WGS) entry which is preliminary data.</text>
</comment>
<keyword evidence="1" id="KW-0812">Transmembrane</keyword>
<name>A0A4S8K1A3_MUSBA</name>
<feature type="transmembrane region" description="Helical" evidence="1">
    <location>
        <begin position="65"/>
        <end position="86"/>
    </location>
</feature>
<organism evidence="2 3">
    <name type="scientific">Musa balbisiana</name>
    <name type="common">Banana</name>
    <dbReference type="NCBI Taxonomy" id="52838"/>
    <lineage>
        <taxon>Eukaryota</taxon>
        <taxon>Viridiplantae</taxon>
        <taxon>Streptophyta</taxon>
        <taxon>Embryophyta</taxon>
        <taxon>Tracheophyta</taxon>
        <taxon>Spermatophyta</taxon>
        <taxon>Magnoliopsida</taxon>
        <taxon>Liliopsida</taxon>
        <taxon>Zingiberales</taxon>
        <taxon>Musaceae</taxon>
        <taxon>Musa</taxon>
    </lineage>
</organism>
<reference evidence="2 3" key="1">
    <citation type="journal article" date="2019" name="Nat. Plants">
        <title>Genome sequencing of Musa balbisiana reveals subgenome evolution and function divergence in polyploid bananas.</title>
        <authorList>
            <person name="Yao X."/>
        </authorList>
    </citation>
    <scope>NUCLEOTIDE SEQUENCE [LARGE SCALE GENOMIC DNA]</scope>
    <source>
        <strain evidence="3">cv. DH-PKW</strain>
        <tissue evidence="2">Leaves</tissue>
    </source>
</reference>
<proteinExistence type="predicted"/>
<accession>A0A4S8K1A3</accession>
<keyword evidence="1" id="KW-1133">Transmembrane helix</keyword>
<dbReference type="EMBL" id="PYDT01000002">
    <property type="protein sequence ID" value="THU68458.1"/>
    <property type="molecule type" value="Genomic_DNA"/>
</dbReference>
<keyword evidence="3" id="KW-1185">Reference proteome</keyword>
<evidence type="ECO:0000313" key="2">
    <source>
        <dbReference type="EMBL" id="THU68458.1"/>
    </source>
</evidence>
<keyword evidence="1" id="KW-0472">Membrane</keyword>